<dbReference type="VEuPathDB" id="FungiDB:Z520_07263"/>
<proteinExistence type="predicted"/>
<feature type="domain" description="BTB" evidence="2">
    <location>
        <begin position="20"/>
        <end position="87"/>
    </location>
</feature>
<dbReference type="RefSeq" id="XP_016631272.1">
    <property type="nucleotide sequence ID" value="XM_016777762.1"/>
</dbReference>
<gene>
    <name evidence="3" type="ORF">Z520_07263</name>
</gene>
<accession>A0A0D2K271</accession>
<sequence>MSSEIPSSVLVQLMQSGDFSDLKFLCNGEEFKVHKAIVCTQSPVIKAATEGSFEESRTNVIKMDNFDPRVVRQLVQFIYTGDYEVDGDQHVTPDQGTCEGVSDKVEEGTLSKSQAPPDEDQPNSTSSSLPTASDAGAADPLLQHIRVNSIGDYYGVERLVSLANRKIKCLHKDANDKSWVGCLPAAIEAASQSTGDHQVQEILAEATAENLPTLLFSTLLVSDRFKSLSLFTDFSIRVLEYCALNNKTLKYKLATAHSSHAETQKQVKIREMEIEKLKECMRVLNKTSECRNCAAEFKCTIDPNERLLRCAKCMCKHY</sequence>
<evidence type="ECO:0000259" key="2">
    <source>
        <dbReference type="PROSITE" id="PS50097"/>
    </source>
</evidence>
<dbReference type="STRING" id="1442371.A0A0D2K271"/>
<protein>
    <recommendedName>
        <fullName evidence="2">BTB domain-containing protein</fullName>
    </recommendedName>
</protein>
<dbReference type="PANTHER" id="PTHR47843">
    <property type="entry name" value="BTB DOMAIN-CONTAINING PROTEIN-RELATED"/>
    <property type="match status" value="1"/>
</dbReference>
<name>A0A0D2K271_9EURO</name>
<dbReference type="InterPro" id="IPR000210">
    <property type="entry name" value="BTB/POZ_dom"/>
</dbReference>
<dbReference type="OrthoDB" id="6359816at2759"/>
<organism evidence="3 4">
    <name type="scientific">Fonsecaea multimorphosa CBS 102226</name>
    <dbReference type="NCBI Taxonomy" id="1442371"/>
    <lineage>
        <taxon>Eukaryota</taxon>
        <taxon>Fungi</taxon>
        <taxon>Dikarya</taxon>
        <taxon>Ascomycota</taxon>
        <taxon>Pezizomycotina</taxon>
        <taxon>Eurotiomycetes</taxon>
        <taxon>Chaetothyriomycetidae</taxon>
        <taxon>Chaetothyriales</taxon>
        <taxon>Herpotrichiellaceae</taxon>
        <taxon>Fonsecaea</taxon>
    </lineage>
</organism>
<keyword evidence="4" id="KW-1185">Reference proteome</keyword>
<feature type="compositionally biased region" description="Polar residues" evidence="1">
    <location>
        <begin position="122"/>
        <end position="131"/>
    </location>
</feature>
<evidence type="ECO:0000313" key="3">
    <source>
        <dbReference type="EMBL" id="KIX97149.1"/>
    </source>
</evidence>
<dbReference type="GeneID" id="27713009"/>
<dbReference type="CDD" id="cd18186">
    <property type="entry name" value="BTB_POZ_ZBTB_KLHL-like"/>
    <property type="match status" value="1"/>
</dbReference>
<dbReference type="PANTHER" id="PTHR47843:SF5">
    <property type="entry name" value="BTB_POZ DOMAIN PROTEIN"/>
    <property type="match status" value="1"/>
</dbReference>
<dbReference type="Gene3D" id="3.30.710.10">
    <property type="entry name" value="Potassium Channel Kv1.1, Chain A"/>
    <property type="match status" value="1"/>
</dbReference>
<dbReference type="SUPFAM" id="SSF54695">
    <property type="entry name" value="POZ domain"/>
    <property type="match status" value="1"/>
</dbReference>
<dbReference type="AlphaFoldDB" id="A0A0D2K271"/>
<dbReference type="InterPro" id="IPR011333">
    <property type="entry name" value="SKP1/BTB/POZ_sf"/>
</dbReference>
<evidence type="ECO:0000313" key="4">
    <source>
        <dbReference type="Proteomes" id="UP000053411"/>
    </source>
</evidence>
<dbReference type="SMART" id="SM00225">
    <property type="entry name" value="BTB"/>
    <property type="match status" value="1"/>
</dbReference>
<evidence type="ECO:0000256" key="1">
    <source>
        <dbReference type="SAM" id="MobiDB-lite"/>
    </source>
</evidence>
<dbReference type="Proteomes" id="UP000053411">
    <property type="component" value="Unassembled WGS sequence"/>
</dbReference>
<feature type="region of interest" description="Disordered" evidence="1">
    <location>
        <begin position="106"/>
        <end position="135"/>
    </location>
</feature>
<reference evidence="3 4" key="1">
    <citation type="submission" date="2015-01" db="EMBL/GenBank/DDBJ databases">
        <title>The Genome Sequence of Fonsecaea multimorphosa CBS 102226.</title>
        <authorList>
            <consortium name="The Broad Institute Genomics Platform"/>
            <person name="Cuomo C."/>
            <person name="de Hoog S."/>
            <person name="Gorbushina A."/>
            <person name="Stielow B."/>
            <person name="Teixiera M."/>
            <person name="Abouelleil A."/>
            <person name="Chapman S.B."/>
            <person name="Priest M."/>
            <person name="Young S.K."/>
            <person name="Wortman J."/>
            <person name="Nusbaum C."/>
            <person name="Birren B."/>
        </authorList>
    </citation>
    <scope>NUCLEOTIDE SEQUENCE [LARGE SCALE GENOMIC DNA]</scope>
    <source>
        <strain evidence="3 4">CBS 102226</strain>
    </source>
</reference>
<dbReference type="PROSITE" id="PS50097">
    <property type="entry name" value="BTB"/>
    <property type="match status" value="1"/>
</dbReference>
<dbReference type="Pfam" id="PF00651">
    <property type="entry name" value="BTB"/>
    <property type="match status" value="1"/>
</dbReference>
<dbReference type="EMBL" id="KN848075">
    <property type="protein sequence ID" value="KIX97149.1"/>
    <property type="molecule type" value="Genomic_DNA"/>
</dbReference>